<feature type="domain" description="TTF-type" evidence="2">
    <location>
        <begin position="158"/>
        <end position="243"/>
    </location>
</feature>
<dbReference type="InterPro" id="IPR006580">
    <property type="entry name" value="Znf_TTF"/>
</dbReference>
<organism evidence="3 4">
    <name type="scientific">Rhododendron griersonianum</name>
    <dbReference type="NCBI Taxonomy" id="479676"/>
    <lineage>
        <taxon>Eukaryota</taxon>
        <taxon>Viridiplantae</taxon>
        <taxon>Streptophyta</taxon>
        <taxon>Embryophyta</taxon>
        <taxon>Tracheophyta</taxon>
        <taxon>Spermatophyta</taxon>
        <taxon>Magnoliopsida</taxon>
        <taxon>eudicotyledons</taxon>
        <taxon>Gunneridae</taxon>
        <taxon>Pentapetalae</taxon>
        <taxon>asterids</taxon>
        <taxon>Ericales</taxon>
        <taxon>Ericaceae</taxon>
        <taxon>Ericoideae</taxon>
        <taxon>Rhodoreae</taxon>
        <taxon>Rhododendron</taxon>
    </lineage>
</organism>
<feature type="region of interest" description="Disordered" evidence="1">
    <location>
        <begin position="1"/>
        <end position="20"/>
    </location>
</feature>
<dbReference type="PANTHER" id="PTHR45749">
    <property type="match status" value="1"/>
</dbReference>
<gene>
    <name evidence="3" type="ORF">RHGRI_011152</name>
</gene>
<protein>
    <recommendedName>
        <fullName evidence="2">TTF-type domain-containing protein</fullName>
    </recommendedName>
</protein>
<proteinExistence type="predicted"/>
<sequence length="487" mass="56407">MPKIRKYMSGFEKRKRKQRVDELIQSQAGALDRFISSNKQNESSNLNEEQEILVNEEQEIVGNEGQENLGNEGQENLGNQEHKESSERVDESGHEGMDNDSQNEDMSFERGVRNIDDPSNWDKIDQKFIDFIVERGPLKRDKVNFPMDNAGRRFSCFHYIRRLSNGEKQDRRWLVYSNASDKVFCFCCKLFKQDENKTMLATSGLNDWHNLAQRLKSHEASNEHIFGMSKWIESEIRLRLNETIDKSVEDQIKKEKVHWKGVLERIIEAVKTLAKNNLAFRGDNEKIYQKNNGIFLSIIEMMAKHDPTMREHLRRISNGEIHYHYLGHNIQNELIQMLANEVKSAMIRRIKDAKYFAVILDCTPDISHMEQMSLVIRCVDVSTTTIQVEEFFLQFLKVEDTTGSGLFEELEEGLVTLQLDIGDCRGQGYDNGSNMKGKRKGVQKRLLDKNPRAFYMPCGCHSLNLVLCDMANSCNKAISFFGVLQRI</sequence>
<dbReference type="AlphaFoldDB" id="A0AAV6KLA6"/>
<accession>A0AAV6KLA6</accession>
<reference evidence="3" key="1">
    <citation type="submission" date="2020-08" db="EMBL/GenBank/DDBJ databases">
        <title>Plant Genome Project.</title>
        <authorList>
            <person name="Zhang R.-G."/>
        </authorList>
    </citation>
    <scope>NUCLEOTIDE SEQUENCE</scope>
    <source>
        <strain evidence="3">WSP0</strain>
        <tissue evidence="3">Leaf</tissue>
    </source>
</reference>
<keyword evidence="4" id="KW-1185">Reference proteome</keyword>
<dbReference type="InterPro" id="IPR025398">
    <property type="entry name" value="DUF4371"/>
</dbReference>
<dbReference type="EMBL" id="JACTNZ010000004">
    <property type="protein sequence ID" value="KAG5553187.1"/>
    <property type="molecule type" value="Genomic_DNA"/>
</dbReference>
<evidence type="ECO:0000313" key="3">
    <source>
        <dbReference type="EMBL" id="KAG5553187.1"/>
    </source>
</evidence>
<evidence type="ECO:0000256" key="1">
    <source>
        <dbReference type="SAM" id="MobiDB-lite"/>
    </source>
</evidence>
<feature type="compositionally biased region" description="Basic and acidic residues" evidence="1">
    <location>
        <begin position="80"/>
        <end position="97"/>
    </location>
</feature>
<evidence type="ECO:0000313" key="4">
    <source>
        <dbReference type="Proteomes" id="UP000823749"/>
    </source>
</evidence>
<dbReference type="PANTHER" id="PTHR45749:SF35">
    <property type="entry name" value="AC-LIKE TRANSPOSASE-RELATED"/>
    <property type="match status" value="1"/>
</dbReference>
<dbReference type="SMART" id="SM00597">
    <property type="entry name" value="ZnF_TTF"/>
    <property type="match status" value="1"/>
</dbReference>
<evidence type="ECO:0000259" key="2">
    <source>
        <dbReference type="SMART" id="SM00597"/>
    </source>
</evidence>
<dbReference type="Pfam" id="PF14291">
    <property type="entry name" value="DUF4371"/>
    <property type="match status" value="1"/>
</dbReference>
<name>A0AAV6KLA6_9ERIC</name>
<feature type="compositionally biased region" description="Low complexity" evidence="1">
    <location>
        <begin position="60"/>
        <end position="79"/>
    </location>
</feature>
<feature type="region of interest" description="Disordered" evidence="1">
    <location>
        <begin position="54"/>
        <end position="106"/>
    </location>
</feature>
<dbReference type="Proteomes" id="UP000823749">
    <property type="component" value="Chromosome 4"/>
</dbReference>
<comment type="caution">
    <text evidence="3">The sequence shown here is derived from an EMBL/GenBank/DDBJ whole genome shotgun (WGS) entry which is preliminary data.</text>
</comment>